<feature type="domain" description="Prohead serine protease" evidence="5">
    <location>
        <begin position="15"/>
        <end position="166"/>
    </location>
</feature>
<dbReference type="InterPro" id="IPR054613">
    <property type="entry name" value="Peptidase_S78_dom"/>
</dbReference>
<keyword evidence="2" id="KW-1188">Viral release from host cell</keyword>
<keyword evidence="3" id="KW-0645">Protease</keyword>
<accession>B7H9U2</accession>
<dbReference type="AlphaFoldDB" id="B7H9U2"/>
<evidence type="ECO:0000256" key="3">
    <source>
        <dbReference type="ARBA" id="ARBA00022670"/>
    </source>
</evidence>
<dbReference type="InterPro" id="IPR054612">
    <property type="entry name" value="Phage_capsid-like_C"/>
</dbReference>
<evidence type="ECO:0000256" key="1">
    <source>
        <dbReference type="ARBA" id="ARBA00004328"/>
    </source>
</evidence>
<proteinExistence type="predicted"/>
<dbReference type="SUPFAM" id="SSF56563">
    <property type="entry name" value="Major capsid protein gp5"/>
    <property type="match status" value="1"/>
</dbReference>
<dbReference type="NCBIfam" id="TIGR01543">
    <property type="entry name" value="proheadase_HK97"/>
    <property type="match status" value="1"/>
</dbReference>
<protein>
    <submittedName>
        <fullName evidence="7">Phage major capsid protein, HK97 family</fullName>
    </submittedName>
</protein>
<dbReference type="Pfam" id="PF04586">
    <property type="entry name" value="Peptidase_S78"/>
    <property type="match status" value="1"/>
</dbReference>
<evidence type="ECO:0000256" key="4">
    <source>
        <dbReference type="ARBA" id="ARBA00022801"/>
    </source>
</evidence>
<gene>
    <name evidence="7" type="ordered locus">BCB4264_A0569</name>
</gene>
<reference evidence="7 8" key="1">
    <citation type="submission" date="2008-10" db="EMBL/GenBank/DDBJ databases">
        <title>Genome sequence of Bacillus cereus B4264.</title>
        <authorList>
            <person name="Dodson R.J."/>
            <person name="Durkin A.S."/>
            <person name="Rosovitz M.J."/>
            <person name="Rasko D.A."/>
            <person name="Hoffmaster A."/>
            <person name="Ravel J."/>
            <person name="Sutton G."/>
        </authorList>
    </citation>
    <scope>NUCLEOTIDE SEQUENCE [LARGE SCALE GENOMIC DNA]</scope>
    <source>
        <strain evidence="7 8">B4264</strain>
    </source>
</reference>
<evidence type="ECO:0000313" key="7">
    <source>
        <dbReference type="EMBL" id="ACK62114.1"/>
    </source>
</evidence>
<evidence type="ECO:0000256" key="2">
    <source>
        <dbReference type="ARBA" id="ARBA00022612"/>
    </source>
</evidence>
<dbReference type="NCBIfam" id="TIGR01554">
    <property type="entry name" value="major_cap_HK97"/>
    <property type="match status" value="1"/>
</dbReference>
<dbReference type="EMBL" id="CP001176">
    <property type="protein sequence ID" value="ACK62114.1"/>
    <property type="molecule type" value="Genomic_DNA"/>
</dbReference>
<dbReference type="GO" id="GO:0006508">
    <property type="term" value="P:proteolysis"/>
    <property type="evidence" value="ECO:0007669"/>
    <property type="project" value="UniProtKB-KW"/>
</dbReference>
<organism evidence="7 8">
    <name type="scientific">Bacillus cereus (strain B4264)</name>
    <dbReference type="NCBI Taxonomy" id="405532"/>
    <lineage>
        <taxon>Bacteria</taxon>
        <taxon>Bacillati</taxon>
        <taxon>Bacillota</taxon>
        <taxon>Bacilli</taxon>
        <taxon>Bacillales</taxon>
        <taxon>Bacillaceae</taxon>
        <taxon>Bacillus</taxon>
        <taxon>Bacillus cereus group</taxon>
    </lineage>
</organism>
<dbReference type="InterPro" id="IPR006433">
    <property type="entry name" value="Prohead_protease"/>
</dbReference>
<feature type="domain" description="Phage capsid-like C-terminal" evidence="6">
    <location>
        <begin position="245"/>
        <end position="512"/>
    </location>
</feature>
<evidence type="ECO:0000313" key="8">
    <source>
        <dbReference type="Proteomes" id="UP000007096"/>
    </source>
</evidence>
<evidence type="ECO:0000259" key="6">
    <source>
        <dbReference type="Pfam" id="PF05065"/>
    </source>
</evidence>
<dbReference type="HOGENOM" id="CLU_501224_0_0_9"/>
<sequence>MKMELRIAVSDLHTNTDGTMNVSGYVNKTDQLSNVLGVTKRFVEKIAKGAFSRAIQSGKKDIEFLAEHKGDLILASTRNGSLRLTEDNKGLYMEATIASTSWGKDYYELINSGILRNMSFGFRTIKDSWRLLESNLYERTIEELELFEVSVVKDPAYSQSTIAARGIHLVKDIEVPKEVKVYNQLKEKREMEKTVIRYGIEERTIEQLEVERFESFVMGKQNGQERDMNENRNSEVRYNTTGTAGGAVIPESVHNQVIKKVEEYSPIFEMARKFPSVAGTLTIAREDSLDDAGFVGEGINLKQLAMDFETVKLEQKRAGAYIRASNQLLNDTAISTSDYIADLLSRKLIKAIEKSILVGSGGNEFNGIVNDTFVPTVKVKKIEIDELMDLHNSLPYDYADGNATFIMARKTYNQIAKLKDALGHSYVQNGVVNGRPTKTLFGKVIYITDVLPESTPVIFANFYHAYAIMIKQAARLQRTVDTENALAGTTTFVLDSYMDGAVYNPQAIAKLVIA</sequence>
<dbReference type="Gene3D" id="3.30.2320.10">
    <property type="entry name" value="hypothetical protein PF0899 domain"/>
    <property type="match status" value="1"/>
</dbReference>
<name>B7H9U2_BACC4</name>
<dbReference type="Pfam" id="PF05065">
    <property type="entry name" value="Phage_capsid"/>
    <property type="match status" value="1"/>
</dbReference>
<dbReference type="KEGG" id="bcb:BCB4264_A0569"/>
<comment type="subcellular location">
    <subcellularLocation>
        <location evidence="1">Virion</location>
    </subcellularLocation>
</comment>
<dbReference type="GO" id="GO:0008233">
    <property type="term" value="F:peptidase activity"/>
    <property type="evidence" value="ECO:0007669"/>
    <property type="project" value="UniProtKB-KW"/>
</dbReference>
<dbReference type="Proteomes" id="UP000007096">
    <property type="component" value="Chromosome"/>
</dbReference>
<evidence type="ECO:0000259" key="5">
    <source>
        <dbReference type="Pfam" id="PF04586"/>
    </source>
</evidence>
<dbReference type="Gene3D" id="3.30.2400.10">
    <property type="entry name" value="Major capsid protein gp5"/>
    <property type="match status" value="1"/>
</dbReference>
<dbReference type="InterPro" id="IPR024455">
    <property type="entry name" value="Phage_capsid"/>
</dbReference>
<dbReference type="RefSeq" id="WP_000781510.1">
    <property type="nucleotide sequence ID" value="NC_011725.1"/>
</dbReference>
<keyword evidence="4" id="KW-0378">Hydrolase</keyword>